<evidence type="ECO:0000313" key="12">
    <source>
        <dbReference type="Proteomes" id="UP000294614"/>
    </source>
</evidence>
<accession>A0A4R1K9L5</accession>
<feature type="domain" description="ABC transporter" evidence="10">
    <location>
        <begin position="5"/>
        <end position="239"/>
    </location>
</feature>
<name>A0A4R1K9L5_9BACT</name>
<keyword evidence="3" id="KW-1003">Cell membrane</keyword>
<evidence type="ECO:0000256" key="3">
    <source>
        <dbReference type="ARBA" id="ARBA00022475"/>
    </source>
</evidence>
<organism evidence="11 12">
    <name type="scientific">Seleniivibrio woodruffii</name>
    <dbReference type="NCBI Taxonomy" id="1078050"/>
    <lineage>
        <taxon>Bacteria</taxon>
        <taxon>Pseudomonadati</taxon>
        <taxon>Deferribacterota</taxon>
        <taxon>Deferribacteres</taxon>
        <taxon>Deferribacterales</taxon>
        <taxon>Geovibrionaceae</taxon>
        <taxon>Seleniivibrio</taxon>
    </lineage>
</organism>
<evidence type="ECO:0000256" key="8">
    <source>
        <dbReference type="ARBA" id="ARBA00022967"/>
    </source>
</evidence>
<keyword evidence="9" id="KW-0472">Membrane</keyword>
<dbReference type="CDD" id="cd03215">
    <property type="entry name" value="ABC_Carb_Monos_II"/>
    <property type="match status" value="1"/>
</dbReference>
<dbReference type="InterPro" id="IPR017871">
    <property type="entry name" value="ABC_transporter-like_CS"/>
</dbReference>
<keyword evidence="7 11" id="KW-0067">ATP-binding</keyword>
<proteinExistence type="predicted"/>
<dbReference type="GO" id="GO:0016887">
    <property type="term" value="F:ATP hydrolysis activity"/>
    <property type="evidence" value="ECO:0007669"/>
    <property type="project" value="InterPro"/>
</dbReference>
<dbReference type="InterPro" id="IPR050107">
    <property type="entry name" value="ABC_carbohydrate_import_ATPase"/>
</dbReference>
<dbReference type="PANTHER" id="PTHR43790">
    <property type="entry name" value="CARBOHYDRATE TRANSPORT ATP-BINDING PROTEIN MG119-RELATED"/>
    <property type="match status" value="1"/>
</dbReference>
<evidence type="ECO:0000256" key="5">
    <source>
        <dbReference type="ARBA" id="ARBA00022737"/>
    </source>
</evidence>
<keyword evidence="8" id="KW-1278">Translocase</keyword>
<dbReference type="InterPro" id="IPR003593">
    <property type="entry name" value="AAA+_ATPase"/>
</dbReference>
<dbReference type="SUPFAM" id="SSF52540">
    <property type="entry name" value="P-loop containing nucleoside triphosphate hydrolases"/>
    <property type="match status" value="2"/>
</dbReference>
<protein>
    <submittedName>
        <fullName evidence="11">Nucleoside ABC transporter ATP-binding protein</fullName>
    </submittedName>
</protein>
<dbReference type="InterPro" id="IPR003439">
    <property type="entry name" value="ABC_transporter-like_ATP-bd"/>
</dbReference>
<dbReference type="GO" id="GO:0005524">
    <property type="term" value="F:ATP binding"/>
    <property type="evidence" value="ECO:0007669"/>
    <property type="project" value="UniProtKB-KW"/>
</dbReference>
<evidence type="ECO:0000256" key="4">
    <source>
        <dbReference type="ARBA" id="ARBA00022597"/>
    </source>
</evidence>
<dbReference type="GO" id="GO:0005886">
    <property type="term" value="C:plasma membrane"/>
    <property type="evidence" value="ECO:0007669"/>
    <property type="project" value="UniProtKB-SubCell"/>
</dbReference>
<evidence type="ECO:0000259" key="10">
    <source>
        <dbReference type="PROSITE" id="PS50893"/>
    </source>
</evidence>
<reference evidence="11 12" key="1">
    <citation type="submission" date="2019-03" db="EMBL/GenBank/DDBJ databases">
        <title>Genomic Encyclopedia of Type Strains, Phase IV (KMG-IV): sequencing the most valuable type-strain genomes for metagenomic binning, comparative biology and taxonomic classification.</title>
        <authorList>
            <person name="Goeker M."/>
        </authorList>
    </citation>
    <scope>NUCLEOTIDE SEQUENCE [LARGE SCALE GENOMIC DNA]</scope>
    <source>
        <strain evidence="11 12">DSM 24984</strain>
    </source>
</reference>
<evidence type="ECO:0000256" key="7">
    <source>
        <dbReference type="ARBA" id="ARBA00022840"/>
    </source>
</evidence>
<dbReference type="Pfam" id="PF00005">
    <property type="entry name" value="ABC_tran"/>
    <property type="match status" value="2"/>
</dbReference>
<keyword evidence="2" id="KW-0813">Transport</keyword>
<keyword evidence="6" id="KW-0547">Nucleotide-binding</keyword>
<evidence type="ECO:0000256" key="2">
    <source>
        <dbReference type="ARBA" id="ARBA00022448"/>
    </source>
</evidence>
<dbReference type="SMART" id="SM00382">
    <property type="entry name" value="AAA"/>
    <property type="match status" value="1"/>
</dbReference>
<evidence type="ECO:0000256" key="6">
    <source>
        <dbReference type="ARBA" id="ARBA00022741"/>
    </source>
</evidence>
<gene>
    <name evidence="11" type="ORF">C8D98_2026</name>
</gene>
<dbReference type="InterPro" id="IPR027417">
    <property type="entry name" value="P-loop_NTPase"/>
</dbReference>
<evidence type="ECO:0000256" key="9">
    <source>
        <dbReference type="ARBA" id="ARBA00023136"/>
    </source>
</evidence>
<keyword evidence="12" id="KW-1185">Reference proteome</keyword>
<dbReference type="Proteomes" id="UP000294614">
    <property type="component" value="Unassembled WGS sequence"/>
</dbReference>
<keyword evidence="4" id="KW-0762">Sugar transport</keyword>
<dbReference type="FunFam" id="3.40.50.300:FF:000127">
    <property type="entry name" value="Ribose import ATP-binding protein RbsA"/>
    <property type="match status" value="1"/>
</dbReference>
<dbReference type="PROSITE" id="PS00211">
    <property type="entry name" value="ABC_TRANSPORTER_1"/>
    <property type="match status" value="1"/>
</dbReference>
<sequence>MEALLKVESVVKTFPGVKALDGVCLNIFEGEIHTLLGENGAGKSTLMNVLNGLYSPDGGTLRINGQPHIFRSPKDSIKAGIGMVHQHFMLVYNHTVFENILLSVSDLSFWLNKKKLRAQIQEIVERFGLQIELDEPIRKLSIGQQQWVELIKLLIRDCKVLILDEPTAVLTPQESDRLFGFLKQLKKEGRAVIFISHKMREVMELSDRVTVLKKGTTVQELVRGEFDENVLAGLMIGTDEIPVWEKEKKEFTETVLNIENLNADKEKGMSDLIDFSLALRKGEILGIAGVAGNGQKTLAEVLTGLKPPTSGKIFADGRDITNADSRKAYIAGIAHVPEDRKSMGIAPEMSVDENLILKSYKEKPFRKFVFQNFKAIKENAEKQIESFAIKAGPKGTPIRLLSGGNIQKVIIARELSMRPSVLVALYPTRGLDMGSAEYVHKVIMDARKDDMSTIVISEDLDELLKLSDRIAVMFRGRITGIVDPEKTSREEIGLLMSGETAR</sequence>
<comment type="subcellular location">
    <subcellularLocation>
        <location evidence="1">Cell membrane</location>
        <topology evidence="1">Peripheral membrane protein</topology>
    </subcellularLocation>
</comment>
<feature type="domain" description="ABC transporter" evidence="10">
    <location>
        <begin position="256"/>
        <end position="500"/>
    </location>
</feature>
<keyword evidence="5" id="KW-0677">Repeat</keyword>
<dbReference type="RefSeq" id="WP_132874015.1">
    <property type="nucleotide sequence ID" value="NZ_JAJUHT010000005.1"/>
</dbReference>
<dbReference type="OrthoDB" id="9809450at2"/>
<dbReference type="PANTHER" id="PTHR43790:SF4">
    <property type="entry name" value="GUANOSINE IMPORT ATP-BINDING PROTEIN NUPO"/>
    <property type="match status" value="1"/>
</dbReference>
<evidence type="ECO:0000256" key="1">
    <source>
        <dbReference type="ARBA" id="ARBA00004202"/>
    </source>
</evidence>
<comment type="caution">
    <text evidence="11">The sequence shown here is derived from an EMBL/GenBank/DDBJ whole genome shotgun (WGS) entry which is preliminary data.</text>
</comment>
<dbReference type="PROSITE" id="PS50893">
    <property type="entry name" value="ABC_TRANSPORTER_2"/>
    <property type="match status" value="2"/>
</dbReference>
<dbReference type="CDD" id="cd03216">
    <property type="entry name" value="ABC_Carb_Monos_I"/>
    <property type="match status" value="1"/>
</dbReference>
<evidence type="ECO:0000313" key="11">
    <source>
        <dbReference type="EMBL" id="TCK59859.1"/>
    </source>
</evidence>
<dbReference type="EMBL" id="SMGG01000005">
    <property type="protein sequence ID" value="TCK59859.1"/>
    <property type="molecule type" value="Genomic_DNA"/>
</dbReference>
<dbReference type="AlphaFoldDB" id="A0A4R1K9L5"/>
<dbReference type="Gene3D" id="3.40.50.300">
    <property type="entry name" value="P-loop containing nucleotide triphosphate hydrolases"/>
    <property type="match status" value="2"/>
</dbReference>